<keyword evidence="2" id="KW-1133">Transmembrane helix</keyword>
<keyword evidence="5" id="KW-1185">Reference proteome</keyword>
<evidence type="ECO:0000256" key="2">
    <source>
        <dbReference type="SAM" id="Phobius"/>
    </source>
</evidence>
<keyword evidence="2" id="KW-0472">Membrane</keyword>
<dbReference type="AlphaFoldDB" id="A0A1G5DTW5"/>
<keyword evidence="4" id="KW-0418">Kinase</keyword>
<accession>A0A1G5DTW5</accession>
<dbReference type="InterPro" id="IPR036890">
    <property type="entry name" value="HATPase_C_sf"/>
</dbReference>
<protein>
    <submittedName>
        <fullName evidence="4">Two-component system, sensor histidine kinase YesM</fullName>
    </submittedName>
</protein>
<dbReference type="PANTHER" id="PTHR34220">
    <property type="entry name" value="SENSOR HISTIDINE KINASE YPDA"/>
    <property type="match status" value="1"/>
</dbReference>
<name>A0A1G5DTW5_9FIRM</name>
<dbReference type="Pfam" id="PF02518">
    <property type="entry name" value="HATPase_c"/>
    <property type="match status" value="1"/>
</dbReference>
<reference evidence="5" key="1">
    <citation type="submission" date="2016-10" db="EMBL/GenBank/DDBJ databases">
        <authorList>
            <person name="Varghese N."/>
            <person name="Submissions S."/>
        </authorList>
    </citation>
    <scope>NUCLEOTIDE SEQUENCE [LARGE SCALE GENOMIC DNA]</scope>
    <source>
        <strain evidence="5">XBD2006</strain>
    </source>
</reference>
<keyword evidence="4" id="KW-0808">Transferase</keyword>
<sequence length="612" mass="69498">MVSFYRTVIDIFTFQQGKKMIDQIGDKNKKTTLSSSFRSTLIGIVMIVFVSFLISTYIITEKERRAYVARESESVIKALSNNISSDLKNYMDVSRLVITDRRLVTFLKADINAVDDNMTNDARYGMMDILNAAEGVDSVMAFREDKKMVSTNRISYKYDQDLMNSGEWREAIYSNEGRAIVTLNCGGVARRIDDKPLVTIERAINDINSQKCIGIMMMNISSNVFQDMLNQLRYDNICILGSDGSFIAGNEEYLNYYSPGFAVGGIKNKNIKVANKRMLLSACSVDNYPIVIIRVSKYGTEGIPYGILYVLMVLLLVFVVLAIHMGLFIKTDITDPIYKLSESMEKNKRTGNLKTIDIEMPSSELDMLKDDYNNLIDHVNELIATLIEKEKTLQRAEMRVLQEQIKPHFLYNSLETIGFLALDAGAVKVHDSLEILGSFYRNFLSKGDRVIPLSREVQIVKDYLALQKLRYGDIFEDEYDIDEKTGKFILPKLILQPLVENSIYHGIRMKGEKGSIKISSKLEDGFLHLKVRDTGVGMTQEQIDKILHSDRNFKGEIEGESFGLWGTIERIRIYCGSNDVVRIDSEVGEYTEIEFIISEEMAIRGVGDGQKL</sequence>
<dbReference type="Pfam" id="PF06580">
    <property type="entry name" value="His_kinase"/>
    <property type="match status" value="1"/>
</dbReference>
<feature type="domain" description="Histidine kinase/HSP90-like ATPase" evidence="3">
    <location>
        <begin position="486"/>
        <end position="601"/>
    </location>
</feature>
<organism evidence="4 5">
    <name type="scientific">Butyrivibrio hungatei</name>
    <dbReference type="NCBI Taxonomy" id="185008"/>
    <lineage>
        <taxon>Bacteria</taxon>
        <taxon>Bacillati</taxon>
        <taxon>Bacillota</taxon>
        <taxon>Clostridia</taxon>
        <taxon>Lachnospirales</taxon>
        <taxon>Lachnospiraceae</taxon>
        <taxon>Butyrivibrio</taxon>
    </lineage>
</organism>
<dbReference type="SMART" id="SM00387">
    <property type="entry name" value="HATPase_c"/>
    <property type="match status" value="1"/>
</dbReference>
<feature type="transmembrane region" description="Helical" evidence="2">
    <location>
        <begin position="41"/>
        <end position="60"/>
    </location>
</feature>
<dbReference type="Gene3D" id="3.30.565.10">
    <property type="entry name" value="Histidine kinase-like ATPase, C-terminal domain"/>
    <property type="match status" value="1"/>
</dbReference>
<evidence type="ECO:0000313" key="4">
    <source>
        <dbReference type="EMBL" id="SCY18115.1"/>
    </source>
</evidence>
<keyword evidence="1" id="KW-0175">Coiled coil</keyword>
<proteinExistence type="predicted"/>
<dbReference type="Proteomes" id="UP000183047">
    <property type="component" value="Unassembled WGS sequence"/>
</dbReference>
<dbReference type="GO" id="GO:0016020">
    <property type="term" value="C:membrane"/>
    <property type="evidence" value="ECO:0007669"/>
    <property type="project" value="InterPro"/>
</dbReference>
<evidence type="ECO:0000256" key="1">
    <source>
        <dbReference type="SAM" id="Coils"/>
    </source>
</evidence>
<evidence type="ECO:0000313" key="5">
    <source>
        <dbReference type="Proteomes" id="UP000183047"/>
    </source>
</evidence>
<dbReference type="InterPro" id="IPR050640">
    <property type="entry name" value="Bact_2-comp_sensor_kinase"/>
</dbReference>
<gene>
    <name evidence="4" type="ORF">SAMN02910451_01654</name>
</gene>
<feature type="transmembrane region" description="Helical" evidence="2">
    <location>
        <begin position="307"/>
        <end position="329"/>
    </location>
</feature>
<dbReference type="GO" id="GO:0000155">
    <property type="term" value="F:phosphorelay sensor kinase activity"/>
    <property type="evidence" value="ECO:0007669"/>
    <property type="project" value="InterPro"/>
</dbReference>
<feature type="coiled-coil region" evidence="1">
    <location>
        <begin position="365"/>
        <end position="399"/>
    </location>
</feature>
<dbReference type="InterPro" id="IPR010559">
    <property type="entry name" value="Sig_transdc_His_kin_internal"/>
</dbReference>
<dbReference type="SUPFAM" id="SSF55874">
    <property type="entry name" value="ATPase domain of HSP90 chaperone/DNA topoisomerase II/histidine kinase"/>
    <property type="match status" value="1"/>
</dbReference>
<keyword evidence="2" id="KW-0812">Transmembrane</keyword>
<dbReference type="EMBL" id="FMUR01000009">
    <property type="protein sequence ID" value="SCY18115.1"/>
    <property type="molecule type" value="Genomic_DNA"/>
</dbReference>
<evidence type="ECO:0000259" key="3">
    <source>
        <dbReference type="SMART" id="SM00387"/>
    </source>
</evidence>
<dbReference type="InterPro" id="IPR003594">
    <property type="entry name" value="HATPase_dom"/>
</dbReference>
<dbReference type="PANTHER" id="PTHR34220:SF7">
    <property type="entry name" value="SENSOR HISTIDINE KINASE YPDA"/>
    <property type="match status" value="1"/>
</dbReference>
<dbReference type="OrthoDB" id="9809348at2"/>